<feature type="transmembrane region" description="Helical" evidence="5">
    <location>
        <begin position="6"/>
        <end position="27"/>
    </location>
</feature>
<keyword evidence="3 5" id="KW-0472">Membrane</keyword>
<dbReference type="GeneID" id="105889564"/>
<dbReference type="InterPro" id="IPR015631">
    <property type="entry name" value="CD2/SLAM_rcpt"/>
</dbReference>
<protein>
    <submittedName>
        <fullName evidence="8">Carcinoembryonic antigen-related cell adhesion molecule 2-like isoform X1</fullName>
    </submittedName>
</protein>
<proteinExistence type="predicted"/>
<feature type="domain" description="Ig-like" evidence="6">
    <location>
        <begin position="117"/>
        <end position="200"/>
    </location>
</feature>
<feature type="transmembrane region" description="Helical" evidence="5">
    <location>
        <begin position="293"/>
        <end position="316"/>
    </location>
</feature>
<dbReference type="CDD" id="cd00096">
    <property type="entry name" value="Ig"/>
    <property type="match status" value="2"/>
</dbReference>
<organism evidence="7 8">
    <name type="scientific">Clupea harengus</name>
    <name type="common">Atlantic herring</name>
    <dbReference type="NCBI Taxonomy" id="7950"/>
    <lineage>
        <taxon>Eukaryota</taxon>
        <taxon>Metazoa</taxon>
        <taxon>Chordata</taxon>
        <taxon>Craniata</taxon>
        <taxon>Vertebrata</taxon>
        <taxon>Euteleostomi</taxon>
        <taxon>Actinopterygii</taxon>
        <taxon>Neopterygii</taxon>
        <taxon>Teleostei</taxon>
        <taxon>Clupei</taxon>
        <taxon>Clupeiformes</taxon>
        <taxon>Clupeoidei</taxon>
        <taxon>Clupeidae</taxon>
        <taxon>Clupea</taxon>
    </lineage>
</organism>
<evidence type="ECO:0000256" key="5">
    <source>
        <dbReference type="SAM" id="Phobius"/>
    </source>
</evidence>
<dbReference type="PROSITE" id="PS50835">
    <property type="entry name" value="IG_LIKE"/>
    <property type="match status" value="2"/>
</dbReference>
<sequence length="349" mass="37869">MFRSLFAVVLECLMVLLYLINNILFYFTSAVKVHIKVVNGDVTLSPVGISTVKSVVWKFGINKVAEFDPNFSEEVHIFGNYEGRTTLNKETGKITILKLTPSDSGTFSVEVDSVLMPDSYRLEVLEAVNNVTIIKADSSNSSCELLCTAKPSSGEASFNYVWIKNGQFLSNGSYLTVNKSHLSHSYTCNASNPVSSKSTTVEDICKEAVNNVDIRKADSSNSLCELLCEAMPSPGEGSLNYVWIKNGQFLSNGSHLDVSNSDLSHSYTCNASNPVSWKITTEKAEDNCKGRPIGAIVGTTVTGITLIGFGVAMYLWKKRACKPDDDTAENGCRAGCNRVTDAPNGKSGE</sequence>
<gene>
    <name evidence="8" type="primary">LOC105889564</name>
</gene>
<evidence type="ECO:0000256" key="1">
    <source>
        <dbReference type="ARBA" id="ARBA00004370"/>
    </source>
</evidence>
<keyword evidence="5" id="KW-0812">Transmembrane</keyword>
<dbReference type="PANTHER" id="PTHR12080">
    <property type="entry name" value="SIGNALING LYMPHOCYTIC ACTIVATION MOLECULE"/>
    <property type="match status" value="1"/>
</dbReference>
<reference evidence="8" key="1">
    <citation type="submission" date="2025-08" db="UniProtKB">
        <authorList>
            <consortium name="RefSeq"/>
        </authorList>
    </citation>
    <scope>IDENTIFICATION</scope>
</reference>
<dbReference type="PANTHER" id="PTHR12080:SF55">
    <property type="entry name" value="LYMPHOCYTE FUNCTION-ASSOCIATED ANTIGEN 3"/>
    <property type="match status" value="1"/>
</dbReference>
<dbReference type="KEGG" id="char:105889564"/>
<evidence type="ECO:0000313" key="7">
    <source>
        <dbReference type="Proteomes" id="UP000515152"/>
    </source>
</evidence>
<name>A0A6P8GHP3_CLUHA</name>
<dbReference type="GO" id="GO:0016020">
    <property type="term" value="C:membrane"/>
    <property type="evidence" value="ECO:0007669"/>
    <property type="project" value="UniProtKB-SubCell"/>
</dbReference>
<keyword evidence="7" id="KW-1185">Reference proteome</keyword>
<evidence type="ECO:0000256" key="3">
    <source>
        <dbReference type="ARBA" id="ARBA00023136"/>
    </source>
</evidence>
<evidence type="ECO:0000259" key="6">
    <source>
        <dbReference type="PROSITE" id="PS50835"/>
    </source>
</evidence>
<evidence type="ECO:0000313" key="8">
    <source>
        <dbReference type="RefSeq" id="XP_031438679.1"/>
    </source>
</evidence>
<dbReference type="InterPro" id="IPR007110">
    <property type="entry name" value="Ig-like_dom"/>
</dbReference>
<dbReference type="SUPFAM" id="SSF48726">
    <property type="entry name" value="Immunoglobulin"/>
    <property type="match status" value="3"/>
</dbReference>
<evidence type="ECO:0000256" key="2">
    <source>
        <dbReference type="ARBA" id="ARBA00022729"/>
    </source>
</evidence>
<accession>A0A6P8GHP3</accession>
<evidence type="ECO:0000256" key="4">
    <source>
        <dbReference type="ARBA" id="ARBA00023180"/>
    </source>
</evidence>
<dbReference type="InterPro" id="IPR013783">
    <property type="entry name" value="Ig-like_fold"/>
</dbReference>
<comment type="subcellular location">
    <subcellularLocation>
        <location evidence="1">Membrane</location>
    </subcellularLocation>
</comment>
<dbReference type="Proteomes" id="UP000515152">
    <property type="component" value="Chromosome 16"/>
</dbReference>
<dbReference type="Gene3D" id="2.60.40.10">
    <property type="entry name" value="Immunoglobulins"/>
    <property type="match status" value="3"/>
</dbReference>
<dbReference type="InterPro" id="IPR036179">
    <property type="entry name" value="Ig-like_dom_sf"/>
</dbReference>
<keyword evidence="2" id="KW-0732">Signal</keyword>
<keyword evidence="5" id="KW-1133">Transmembrane helix</keyword>
<feature type="domain" description="Ig-like" evidence="6">
    <location>
        <begin position="220"/>
        <end position="280"/>
    </location>
</feature>
<dbReference type="OrthoDB" id="8963023at2759"/>
<keyword evidence="4" id="KW-0325">Glycoprotein</keyword>
<dbReference type="RefSeq" id="XP_031438679.1">
    <property type="nucleotide sequence ID" value="XM_031582819.2"/>
</dbReference>
<dbReference type="AlphaFoldDB" id="A0A6P8GHP3"/>